<organism evidence="2 3">
    <name type="scientific">Heterodermia speciosa</name>
    <dbReference type="NCBI Taxonomy" id="116794"/>
    <lineage>
        <taxon>Eukaryota</taxon>
        <taxon>Fungi</taxon>
        <taxon>Dikarya</taxon>
        <taxon>Ascomycota</taxon>
        <taxon>Pezizomycotina</taxon>
        <taxon>Lecanoromycetes</taxon>
        <taxon>OSLEUM clade</taxon>
        <taxon>Lecanoromycetidae</taxon>
        <taxon>Caliciales</taxon>
        <taxon>Physciaceae</taxon>
        <taxon>Heterodermia</taxon>
    </lineage>
</organism>
<sequence>MTYSEKSSIGATILPSSELPKPNYPAVILEKPSMESLDSSYAVSAANHLPASKEEYDPTSTNPCSPFYSHPTTRTSFEQQKTESKTNIRIYEHDLESGSQVVVPMKRESKASVEKIGKKDLCCPRRSFNPMRRLSKKQKLWIKLVIALAIVGAAVGLGLGIAKATGTGVWKNANAQTQIGDGDD</sequence>
<comment type="caution">
    <text evidence="2">The sequence shown here is derived from an EMBL/GenBank/DDBJ whole genome shotgun (WGS) entry which is preliminary data.</text>
</comment>
<evidence type="ECO:0000313" key="2">
    <source>
        <dbReference type="EMBL" id="CAF9906172.1"/>
    </source>
</evidence>
<dbReference type="EMBL" id="CAJPDS010000004">
    <property type="protein sequence ID" value="CAF9906172.1"/>
    <property type="molecule type" value="Genomic_DNA"/>
</dbReference>
<gene>
    <name evidence="2" type="ORF">HETSPECPRED_006090</name>
</gene>
<feature type="transmembrane region" description="Helical" evidence="1">
    <location>
        <begin position="140"/>
        <end position="162"/>
    </location>
</feature>
<reference evidence="2" key="1">
    <citation type="submission" date="2021-03" db="EMBL/GenBank/DDBJ databases">
        <authorList>
            <person name="Tagirdzhanova G."/>
        </authorList>
    </citation>
    <scope>NUCLEOTIDE SEQUENCE</scope>
</reference>
<keyword evidence="1" id="KW-0472">Membrane</keyword>
<protein>
    <submittedName>
        <fullName evidence="2">Uncharacterized protein</fullName>
    </submittedName>
</protein>
<keyword evidence="1" id="KW-0812">Transmembrane</keyword>
<name>A0A8H3HX82_9LECA</name>
<dbReference type="AlphaFoldDB" id="A0A8H3HX82"/>
<keyword evidence="1" id="KW-1133">Transmembrane helix</keyword>
<evidence type="ECO:0000313" key="3">
    <source>
        <dbReference type="Proteomes" id="UP000664521"/>
    </source>
</evidence>
<accession>A0A8H3HX82</accession>
<proteinExistence type="predicted"/>
<keyword evidence="3" id="KW-1185">Reference proteome</keyword>
<evidence type="ECO:0000256" key="1">
    <source>
        <dbReference type="SAM" id="Phobius"/>
    </source>
</evidence>
<dbReference type="Proteomes" id="UP000664521">
    <property type="component" value="Unassembled WGS sequence"/>
</dbReference>
<dbReference type="OrthoDB" id="5387214at2759"/>